<keyword evidence="3 6" id="KW-1133">Transmembrane helix</keyword>
<evidence type="ECO:0000256" key="6">
    <source>
        <dbReference type="SAM" id="Phobius"/>
    </source>
</evidence>
<feature type="transmembrane region" description="Helical" evidence="6">
    <location>
        <begin position="44"/>
        <end position="65"/>
    </location>
</feature>
<feature type="transmembrane region" description="Helical" evidence="6">
    <location>
        <begin position="232"/>
        <end position="253"/>
    </location>
</feature>
<dbReference type="EMBL" id="LN483142">
    <property type="protein sequence ID" value="CED82870.1"/>
    <property type="molecule type" value="Genomic_DNA"/>
</dbReference>
<reference evidence="8" key="1">
    <citation type="submission" date="2014-08" db="EMBL/GenBank/DDBJ databases">
        <authorList>
            <person name="Sharma Rahul"/>
            <person name="Thines Marco"/>
        </authorList>
    </citation>
    <scope>NUCLEOTIDE SEQUENCE</scope>
</reference>
<feature type="transmembrane region" description="Helical" evidence="6">
    <location>
        <begin position="273"/>
        <end position="294"/>
    </location>
</feature>
<evidence type="ECO:0000256" key="2">
    <source>
        <dbReference type="ARBA" id="ARBA00022692"/>
    </source>
</evidence>
<comment type="subcellular location">
    <subcellularLocation>
        <location evidence="1">Membrane</location>
        <topology evidence="1">Multi-pass membrane protein</topology>
    </subcellularLocation>
</comment>
<feature type="transmembrane region" description="Helical" evidence="6">
    <location>
        <begin position="172"/>
        <end position="192"/>
    </location>
</feature>
<feature type="transmembrane region" description="Helical" evidence="6">
    <location>
        <begin position="6"/>
        <end position="24"/>
    </location>
</feature>
<sequence length="381" mass="41076">MPARNLVKPSGIAFIASFIQLARASVFFEKKTMSSQSESAPSRALVIATVTFYMISGIIMCAHSFKSQMVTVNKWVLIKTSIPVFFLVIQLAIAVVLLLISHFARVFVIPKMSLATVKGLWKLLALNVTGLCFNNFTLQYVDASFYQVARGMVLPLTVLITFIAYHSLPSRNALVACVIVSSGFFIGIIWGGNAQNSISPMGVMFGVLSSITTACHAIAIKSSLPVVDGSTMSLAWYSNFLSAIALLPISLMIGEGPEIMRTWRDPDLLNRFIWGGTITGFWGFFICLAGLLSIKVTSPVSHMVSSAARGVIQTGVSVWLFGDIINLGRGASISAIILGSCAYVYAKSKEAALGSPRPSGYSSLAKEDVEKALTDEQDRSD</sequence>
<feature type="domain" description="Sugar phosphate transporter" evidence="7">
    <location>
        <begin position="65"/>
        <end position="343"/>
    </location>
</feature>
<dbReference type="InterPro" id="IPR004853">
    <property type="entry name" value="Sugar_P_trans_dom"/>
</dbReference>
<dbReference type="InterPro" id="IPR050186">
    <property type="entry name" value="TPT_transporter"/>
</dbReference>
<feature type="transmembrane region" description="Helical" evidence="6">
    <location>
        <begin position="198"/>
        <end position="220"/>
    </location>
</feature>
<keyword evidence="4 6" id="KW-0472">Membrane</keyword>
<feature type="transmembrane region" description="Helical" evidence="6">
    <location>
        <begin position="144"/>
        <end position="165"/>
    </location>
</feature>
<dbReference type="Pfam" id="PF03151">
    <property type="entry name" value="TPT"/>
    <property type="match status" value="1"/>
</dbReference>
<dbReference type="GO" id="GO:0016020">
    <property type="term" value="C:membrane"/>
    <property type="evidence" value="ECO:0007669"/>
    <property type="project" value="UniProtKB-SubCell"/>
</dbReference>
<protein>
    <submittedName>
        <fullName evidence="8">GDP-fucose transporter</fullName>
    </submittedName>
</protein>
<evidence type="ECO:0000256" key="3">
    <source>
        <dbReference type="ARBA" id="ARBA00022989"/>
    </source>
</evidence>
<name>A0A0F7SQU7_PHARH</name>
<dbReference type="PANTHER" id="PTHR11132">
    <property type="entry name" value="SOLUTE CARRIER FAMILY 35"/>
    <property type="match status" value="1"/>
</dbReference>
<keyword evidence="2 6" id="KW-0812">Transmembrane</keyword>
<evidence type="ECO:0000313" key="8">
    <source>
        <dbReference type="EMBL" id="CED82870.1"/>
    </source>
</evidence>
<evidence type="ECO:0000256" key="1">
    <source>
        <dbReference type="ARBA" id="ARBA00004141"/>
    </source>
</evidence>
<feature type="transmembrane region" description="Helical" evidence="6">
    <location>
        <begin position="85"/>
        <end position="108"/>
    </location>
</feature>
<feature type="compositionally biased region" description="Basic and acidic residues" evidence="5">
    <location>
        <begin position="365"/>
        <end position="381"/>
    </location>
</feature>
<organism evidence="8">
    <name type="scientific">Phaffia rhodozyma</name>
    <name type="common">Yeast</name>
    <name type="synonym">Xanthophyllomyces dendrorhous</name>
    <dbReference type="NCBI Taxonomy" id="264483"/>
    <lineage>
        <taxon>Eukaryota</taxon>
        <taxon>Fungi</taxon>
        <taxon>Dikarya</taxon>
        <taxon>Basidiomycota</taxon>
        <taxon>Agaricomycotina</taxon>
        <taxon>Tremellomycetes</taxon>
        <taxon>Cystofilobasidiales</taxon>
        <taxon>Mrakiaceae</taxon>
        <taxon>Phaffia</taxon>
    </lineage>
</organism>
<feature type="region of interest" description="Disordered" evidence="5">
    <location>
        <begin position="352"/>
        <end position="381"/>
    </location>
</feature>
<evidence type="ECO:0000259" key="7">
    <source>
        <dbReference type="Pfam" id="PF03151"/>
    </source>
</evidence>
<dbReference type="AlphaFoldDB" id="A0A0F7SQU7"/>
<accession>A0A0F7SQU7</accession>
<evidence type="ECO:0000256" key="4">
    <source>
        <dbReference type="ARBA" id="ARBA00023136"/>
    </source>
</evidence>
<evidence type="ECO:0000256" key="5">
    <source>
        <dbReference type="SAM" id="MobiDB-lite"/>
    </source>
</evidence>
<proteinExistence type="predicted"/>